<reference evidence="2" key="1">
    <citation type="journal article" date="2016" name="Front. Microbiol.">
        <title>Genome Sequence of the Piezophilic, Mesophilic Sulfate-Reducing Bacterium Desulfovibrio indicus J2T.</title>
        <authorList>
            <person name="Cao J."/>
            <person name="Maignien L."/>
            <person name="Shao Z."/>
            <person name="Alain K."/>
            <person name="Jebbar M."/>
        </authorList>
    </citation>
    <scope>NUCLEOTIDE SEQUENCE</scope>
    <source>
        <strain evidence="2">JCM 32048</strain>
    </source>
</reference>
<protein>
    <submittedName>
        <fullName evidence="2">Uncharacterized protein</fullName>
    </submittedName>
</protein>
<dbReference type="EMBL" id="BPQJ01000016">
    <property type="protein sequence ID" value="GJD63405.1"/>
    <property type="molecule type" value="Genomic_DNA"/>
</dbReference>
<evidence type="ECO:0000313" key="3">
    <source>
        <dbReference type="Proteomes" id="UP001055286"/>
    </source>
</evidence>
<sequence>MCEDTPRPADRTLFSVVGIVLPVHRAPRRPAPLKKPAVGTKSDKAVAEPRPGDPVGA</sequence>
<keyword evidence="3" id="KW-1185">Reference proteome</keyword>
<dbReference type="Proteomes" id="UP001055286">
    <property type="component" value="Unassembled WGS sequence"/>
</dbReference>
<feature type="compositionally biased region" description="Basic and acidic residues" evidence="1">
    <location>
        <begin position="41"/>
        <end position="51"/>
    </location>
</feature>
<comment type="caution">
    <text evidence="2">The sequence shown here is derived from an EMBL/GenBank/DDBJ whole genome shotgun (WGS) entry which is preliminary data.</text>
</comment>
<proteinExistence type="predicted"/>
<accession>A0AA37HDT8</accession>
<evidence type="ECO:0000256" key="1">
    <source>
        <dbReference type="SAM" id="MobiDB-lite"/>
    </source>
</evidence>
<feature type="region of interest" description="Disordered" evidence="1">
    <location>
        <begin position="25"/>
        <end position="57"/>
    </location>
</feature>
<reference evidence="2" key="2">
    <citation type="submission" date="2021-08" db="EMBL/GenBank/DDBJ databases">
        <authorList>
            <person name="Tani A."/>
            <person name="Ola A."/>
            <person name="Ogura Y."/>
            <person name="Katsura K."/>
            <person name="Hayashi T."/>
        </authorList>
    </citation>
    <scope>NUCLEOTIDE SEQUENCE</scope>
    <source>
        <strain evidence="2">JCM 32048</strain>
    </source>
</reference>
<evidence type="ECO:0000313" key="2">
    <source>
        <dbReference type="EMBL" id="GJD63405.1"/>
    </source>
</evidence>
<name>A0AA37HDT8_9HYPH</name>
<organism evidence="2 3">
    <name type="scientific">Methylobacterium frigidaeris</name>
    <dbReference type="NCBI Taxonomy" id="2038277"/>
    <lineage>
        <taxon>Bacteria</taxon>
        <taxon>Pseudomonadati</taxon>
        <taxon>Pseudomonadota</taxon>
        <taxon>Alphaproteobacteria</taxon>
        <taxon>Hyphomicrobiales</taxon>
        <taxon>Methylobacteriaceae</taxon>
        <taxon>Methylobacterium</taxon>
    </lineage>
</organism>
<gene>
    <name evidence="2" type="ORF">MPEAHAMD_3573</name>
</gene>
<dbReference type="AlphaFoldDB" id="A0AA37HDT8"/>